<dbReference type="Proteomes" id="UP001595818">
    <property type="component" value="Unassembled WGS sequence"/>
</dbReference>
<dbReference type="EMBL" id="JBHSJJ010000025">
    <property type="protein sequence ID" value="MFC4874947.1"/>
    <property type="molecule type" value="Genomic_DNA"/>
</dbReference>
<keyword evidence="2" id="KW-1185">Reference proteome</keyword>
<comment type="caution">
    <text evidence="1">The sequence shown here is derived from an EMBL/GenBank/DDBJ whole genome shotgun (WGS) entry which is preliminary data.</text>
</comment>
<sequence>MIFRGYFSVLLWLIVVGPVFSQGIAPKYSNEFMNIGIGARALGMGGAQVAAVKDVTAAYWNPAALIGISHEYEFSLMHAEYFAGIAKFDYGGFSTNIQEDNQIAVSMIRFGVDDIPDTRFLYDANGALNYNNIQFFNAADYALIISYARDVSDHLKMGANTKIIHRNVGKFAKAWGFGLDFGAIYLLDDWRFGLMARDVTTTFNAWSHQAELVRDIYAQTNNEIPLNSIELTLPRAILSIARDIQLTDDIGIQAVVDLDFTFDGMRNTILRTDLVSMDARMGFEVGYKNTAYFRAGGGNFQRLRDFDGSYYSSFQPGFGLGFRVSEKVLIDYALTDIGSVSETPYSHVFSVKVSLNPLKHDFRLNKGWGTNEEVL</sequence>
<dbReference type="NCBIfam" id="NF033709">
    <property type="entry name" value="PorV_fam"/>
    <property type="match status" value="1"/>
</dbReference>
<organism evidence="1 2">
    <name type="scientific">Negadavirga shengliensis</name>
    <dbReference type="NCBI Taxonomy" id="1389218"/>
    <lineage>
        <taxon>Bacteria</taxon>
        <taxon>Pseudomonadati</taxon>
        <taxon>Bacteroidota</taxon>
        <taxon>Cytophagia</taxon>
        <taxon>Cytophagales</taxon>
        <taxon>Cyclobacteriaceae</taxon>
        <taxon>Negadavirga</taxon>
    </lineage>
</organism>
<evidence type="ECO:0000313" key="2">
    <source>
        <dbReference type="Proteomes" id="UP001595818"/>
    </source>
</evidence>
<dbReference type="RefSeq" id="WP_377069294.1">
    <property type="nucleotide sequence ID" value="NZ_JBHSJJ010000025.1"/>
</dbReference>
<protein>
    <submittedName>
        <fullName evidence="1">PorV/PorQ family protein</fullName>
    </submittedName>
</protein>
<dbReference type="Gene3D" id="2.40.160.60">
    <property type="entry name" value="Outer membrane protein transport protein (OMPP1/FadL/TodX)"/>
    <property type="match status" value="1"/>
</dbReference>
<name>A0ABV9T8Q3_9BACT</name>
<accession>A0ABV9T8Q3</accession>
<reference evidence="2" key="1">
    <citation type="journal article" date="2019" name="Int. J. Syst. Evol. Microbiol.">
        <title>The Global Catalogue of Microorganisms (GCM) 10K type strain sequencing project: providing services to taxonomists for standard genome sequencing and annotation.</title>
        <authorList>
            <consortium name="The Broad Institute Genomics Platform"/>
            <consortium name="The Broad Institute Genome Sequencing Center for Infectious Disease"/>
            <person name="Wu L."/>
            <person name="Ma J."/>
        </authorList>
    </citation>
    <scope>NUCLEOTIDE SEQUENCE [LARGE SCALE GENOMIC DNA]</scope>
    <source>
        <strain evidence="2">CGMCC 4.7466</strain>
    </source>
</reference>
<gene>
    <name evidence="1" type="ORF">ACFPFU_24805</name>
</gene>
<proteinExistence type="predicted"/>
<evidence type="ECO:0000313" key="1">
    <source>
        <dbReference type="EMBL" id="MFC4874947.1"/>
    </source>
</evidence>